<dbReference type="Gene3D" id="3.40.50.300">
    <property type="entry name" value="P-loop containing nucleotide triphosphate hydrolases"/>
    <property type="match status" value="1"/>
</dbReference>
<dbReference type="GO" id="GO:0016887">
    <property type="term" value="F:ATP hydrolysis activity"/>
    <property type="evidence" value="ECO:0007669"/>
    <property type="project" value="InterPro"/>
</dbReference>
<accession>A0A2S0VSA6</accession>
<name>A0A2S0VSA6_9ALTE</name>
<keyword evidence="3" id="KW-0813">Transport</keyword>
<evidence type="ECO:0000259" key="9">
    <source>
        <dbReference type="PROSITE" id="PS50893"/>
    </source>
</evidence>
<keyword evidence="5" id="KW-0997">Cell inner membrane</keyword>
<dbReference type="SUPFAM" id="SSF52540">
    <property type="entry name" value="P-loop containing nucleoside triphosphate hydrolases"/>
    <property type="match status" value="1"/>
</dbReference>
<evidence type="ECO:0000256" key="4">
    <source>
        <dbReference type="ARBA" id="ARBA00022475"/>
    </source>
</evidence>
<evidence type="ECO:0000256" key="7">
    <source>
        <dbReference type="ARBA" id="ARBA00022840"/>
    </source>
</evidence>
<dbReference type="GO" id="GO:0005886">
    <property type="term" value="C:plasma membrane"/>
    <property type="evidence" value="ECO:0007669"/>
    <property type="project" value="UniProtKB-SubCell"/>
</dbReference>
<dbReference type="EMBL" id="CP026604">
    <property type="protein sequence ID" value="AWB67094.1"/>
    <property type="molecule type" value="Genomic_DNA"/>
</dbReference>
<dbReference type="InterPro" id="IPR003593">
    <property type="entry name" value="AAA+_ATPase"/>
</dbReference>
<evidence type="ECO:0000256" key="8">
    <source>
        <dbReference type="ARBA" id="ARBA00023136"/>
    </source>
</evidence>
<evidence type="ECO:0000256" key="1">
    <source>
        <dbReference type="ARBA" id="ARBA00004417"/>
    </source>
</evidence>
<keyword evidence="8" id="KW-0472">Membrane</keyword>
<evidence type="ECO:0000256" key="6">
    <source>
        <dbReference type="ARBA" id="ARBA00022741"/>
    </source>
</evidence>
<keyword evidence="4" id="KW-1003">Cell membrane</keyword>
<dbReference type="RefSeq" id="WP_108603143.1">
    <property type="nucleotide sequence ID" value="NZ_CP026604.1"/>
</dbReference>
<keyword evidence="11" id="KW-1185">Reference proteome</keyword>
<dbReference type="SMART" id="SM00382">
    <property type="entry name" value="AAA"/>
    <property type="match status" value="1"/>
</dbReference>
<evidence type="ECO:0000256" key="3">
    <source>
        <dbReference type="ARBA" id="ARBA00022448"/>
    </source>
</evidence>
<dbReference type="OrthoDB" id="9784450at2"/>
<comment type="subcellular location">
    <subcellularLocation>
        <location evidence="1">Cell inner membrane</location>
        <topology evidence="1">Peripheral membrane protein</topology>
    </subcellularLocation>
</comment>
<dbReference type="InterPro" id="IPR050388">
    <property type="entry name" value="ABC_Ni/Peptide_Import"/>
</dbReference>
<reference evidence="10 11" key="1">
    <citation type="submission" date="2018-01" db="EMBL/GenBank/DDBJ databases">
        <title>Genome sequence of a Cantenovulum-like bacteria.</title>
        <authorList>
            <person name="Tan W.R."/>
            <person name="Lau N.-S."/>
            <person name="Go F."/>
            <person name="Amirul A.-A.A."/>
        </authorList>
    </citation>
    <scope>NUCLEOTIDE SEQUENCE [LARGE SCALE GENOMIC DNA]</scope>
    <source>
        <strain evidence="10 11">CCB-QB4</strain>
    </source>
</reference>
<proteinExistence type="inferred from homology"/>
<evidence type="ECO:0000256" key="5">
    <source>
        <dbReference type="ARBA" id="ARBA00022519"/>
    </source>
</evidence>
<feature type="domain" description="ABC transporter" evidence="9">
    <location>
        <begin position="4"/>
        <end position="259"/>
    </location>
</feature>
<sequence length="328" mass="36954">MALLDVRNLTVTLNDDLDSIHAIDKMSLTIRENGFHGLVGESGSGKTLFAKALMGILDERWTVKADRLFWQDRDLLKMSAEKRREVINRDIAMIFQEPSRSLDPTAPIFDQLSEVIPTSELKCSFWARKQARRQYAANLLKKVGIKSYDFCLDAFPHELSEGQCQKIMIAMAIARKPKMLIADEPTDAMESTTKVQILRLLQKLNETQDMAILLISHDLEAVTHWAKNMTILYAGQSVEAGNVKELVANPFHPYTKALFQNLAQFTQQANHKSPLTTLKGTTPPLQHLPIGCRLGPRCPQAQKNCVIAPKANRVKGHVFNCHFPINVR</sequence>
<evidence type="ECO:0000256" key="2">
    <source>
        <dbReference type="ARBA" id="ARBA00005417"/>
    </source>
</evidence>
<dbReference type="AlphaFoldDB" id="A0A2S0VSA6"/>
<evidence type="ECO:0000313" key="11">
    <source>
        <dbReference type="Proteomes" id="UP000244441"/>
    </source>
</evidence>
<evidence type="ECO:0000313" key="10">
    <source>
        <dbReference type="EMBL" id="AWB67094.1"/>
    </source>
</evidence>
<dbReference type="NCBIfam" id="TIGR01727">
    <property type="entry name" value="oligo_HPY"/>
    <property type="match status" value="1"/>
</dbReference>
<dbReference type="InterPro" id="IPR013563">
    <property type="entry name" value="Oligopep_ABC_C"/>
</dbReference>
<protein>
    <submittedName>
        <fullName evidence="10">Peptide ABC transporter ATP-binding protein</fullName>
    </submittedName>
</protein>
<dbReference type="PROSITE" id="PS50893">
    <property type="entry name" value="ABC_TRANSPORTER_2"/>
    <property type="match status" value="1"/>
</dbReference>
<keyword evidence="7 10" id="KW-0067">ATP-binding</keyword>
<dbReference type="PANTHER" id="PTHR43297:SF4">
    <property type="entry name" value="PUTRESCINE EXPORT SYSTEM ATP-BINDING PROTEIN SAPD"/>
    <property type="match status" value="1"/>
</dbReference>
<dbReference type="KEGG" id="cate:C2869_11915"/>
<comment type="similarity">
    <text evidence="2">Belongs to the ABC transporter superfamily.</text>
</comment>
<dbReference type="PANTHER" id="PTHR43297">
    <property type="entry name" value="OLIGOPEPTIDE TRANSPORT ATP-BINDING PROTEIN APPD"/>
    <property type="match status" value="1"/>
</dbReference>
<gene>
    <name evidence="10" type="ORF">C2869_11915</name>
</gene>
<dbReference type="Proteomes" id="UP000244441">
    <property type="component" value="Chromosome"/>
</dbReference>
<dbReference type="Pfam" id="PF08352">
    <property type="entry name" value="oligo_HPY"/>
    <property type="match status" value="1"/>
</dbReference>
<organism evidence="10 11">
    <name type="scientific">Saccharobesus litoralis</name>
    <dbReference type="NCBI Taxonomy" id="2172099"/>
    <lineage>
        <taxon>Bacteria</taxon>
        <taxon>Pseudomonadati</taxon>
        <taxon>Pseudomonadota</taxon>
        <taxon>Gammaproteobacteria</taxon>
        <taxon>Alteromonadales</taxon>
        <taxon>Alteromonadaceae</taxon>
        <taxon>Saccharobesus</taxon>
    </lineage>
</organism>
<keyword evidence="6" id="KW-0547">Nucleotide-binding</keyword>
<dbReference type="GO" id="GO:0005524">
    <property type="term" value="F:ATP binding"/>
    <property type="evidence" value="ECO:0007669"/>
    <property type="project" value="UniProtKB-KW"/>
</dbReference>
<dbReference type="InterPro" id="IPR027417">
    <property type="entry name" value="P-loop_NTPase"/>
</dbReference>
<dbReference type="Pfam" id="PF00005">
    <property type="entry name" value="ABC_tran"/>
    <property type="match status" value="1"/>
</dbReference>
<dbReference type="CDD" id="cd03257">
    <property type="entry name" value="ABC_NikE_OppD_transporters"/>
    <property type="match status" value="1"/>
</dbReference>
<dbReference type="GO" id="GO:0015833">
    <property type="term" value="P:peptide transport"/>
    <property type="evidence" value="ECO:0007669"/>
    <property type="project" value="InterPro"/>
</dbReference>
<dbReference type="InterPro" id="IPR003439">
    <property type="entry name" value="ABC_transporter-like_ATP-bd"/>
</dbReference>